<reference evidence="7 8" key="1">
    <citation type="submission" date="2019-07" db="EMBL/GenBank/DDBJ databases">
        <title>Whole genome shotgun sequence of Reyranella soli NBRC 108950.</title>
        <authorList>
            <person name="Hosoyama A."/>
            <person name="Uohara A."/>
            <person name="Ohji S."/>
            <person name="Ichikawa N."/>
        </authorList>
    </citation>
    <scope>NUCLEOTIDE SEQUENCE [LARGE SCALE GENOMIC DNA]</scope>
    <source>
        <strain evidence="7 8">NBRC 108950</strain>
    </source>
</reference>
<dbReference type="PANTHER" id="PTHR43820:SF4">
    <property type="entry name" value="HIGH-AFFINITY BRANCHED-CHAIN AMINO ACID TRANSPORT ATP-BINDING PROTEIN LIVF"/>
    <property type="match status" value="1"/>
</dbReference>
<evidence type="ECO:0000256" key="5">
    <source>
        <dbReference type="ARBA" id="ARBA00022970"/>
    </source>
</evidence>
<evidence type="ECO:0000313" key="7">
    <source>
        <dbReference type="EMBL" id="GEP55550.1"/>
    </source>
</evidence>
<dbReference type="GO" id="GO:0015658">
    <property type="term" value="F:branched-chain amino acid transmembrane transporter activity"/>
    <property type="evidence" value="ECO:0007669"/>
    <property type="project" value="TreeGrafter"/>
</dbReference>
<keyword evidence="8" id="KW-1185">Reference proteome</keyword>
<dbReference type="SMART" id="SM00382">
    <property type="entry name" value="AAA"/>
    <property type="match status" value="1"/>
</dbReference>
<feature type="domain" description="ABC transporter" evidence="6">
    <location>
        <begin position="2"/>
        <end position="233"/>
    </location>
</feature>
<dbReference type="InterPro" id="IPR003593">
    <property type="entry name" value="AAA+_ATPase"/>
</dbReference>
<dbReference type="PROSITE" id="PS50893">
    <property type="entry name" value="ABC_TRANSPORTER_2"/>
    <property type="match status" value="1"/>
</dbReference>
<dbReference type="EMBL" id="BKAJ01000038">
    <property type="protein sequence ID" value="GEP55550.1"/>
    <property type="molecule type" value="Genomic_DNA"/>
</dbReference>
<dbReference type="PANTHER" id="PTHR43820">
    <property type="entry name" value="HIGH-AFFINITY BRANCHED-CHAIN AMINO ACID TRANSPORT ATP-BINDING PROTEIN LIVF"/>
    <property type="match status" value="1"/>
</dbReference>
<evidence type="ECO:0000256" key="3">
    <source>
        <dbReference type="ARBA" id="ARBA00022741"/>
    </source>
</evidence>
<evidence type="ECO:0000256" key="4">
    <source>
        <dbReference type="ARBA" id="ARBA00022840"/>
    </source>
</evidence>
<dbReference type="InterPro" id="IPR003439">
    <property type="entry name" value="ABC_transporter-like_ATP-bd"/>
</dbReference>
<keyword evidence="2" id="KW-0813">Transport</keyword>
<keyword evidence="4 7" id="KW-0067">ATP-binding</keyword>
<dbReference type="PROSITE" id="PS00211">
    <property type="entry name" value="ABC_TRANSPORTER_1"/>
    <property type="match status" value="1"/>
</dbReference>
<protein>
    <submittedName>
        <fullName evidence="7">ABC transporter ATP-binding protein</fullName>
    </submittedName>
</protein>
<gene>
    <name evidence="7" type="ORF">RSO01_27160</name>
</gene>
<organism evidence="7 8">
    <name type="scientific">Reyranella soli</name>
    <dbReference type="NCBI Taxonomy" id="1230389"/>
    <lineage>
        <taxon>Bacteria</taxon>
        <taxon>Pseudomonadati</taxon>
        <taxon>Pseudomonadota</taxon>
        <taxon>Alphaproteobacteria</taxon>
        <taxon>Hyphomicrobiales</taxon>
        <taxon>Reyranellaceae</taxon>
        <taxon>Reyranella</taxon>
    </lineage>
</organism>
<evidence type="ECO:0000256" key="1">
    <source>
        <dbReference type="ARBA" id="ARBA00005417"/>
    </source>
</evidence>
<dbReference type="InterPro" id="IPR017871">
    <property type="entry name" value="ABC_transporter-like_CS"/>
</dbReference>
<dbReference type="AlphaFoldDB" id="A0A512N992"/>
<keyword evidence="3" id="KW-0547">Nucleotide-binding</keyword>
<dbReference type="Gene3D" id="3.40.50.300">
    <property type="entry name" value="P-loop containing nucleotide triphosphate hydrolases"/>
    <property type="match status" value="1"/>
</dbReference>
<evidence type="ECO:0000256" key="2">
    <source>
        <dbReference type="ARBA" id="ARBA00022448"/>
    </source>
</evidence>
<dbReference type="InterPro" id="IPR027417">
    <property type="entry name" value="P-loop_NTPase"/>
</dbReference>
<evidence type="ECO:0000259" key="6">
    <source>
        <dbReference type="PROSITE" id="PS50893"/>
    </source>
</evidence>
<proteinExistence type="inferred from homology"/>
<dbReference type="RefSeq" id="WP_147149632.1">
    <property type="nucleotide sequence ID" value="NZ_BKAJ01000038.1"/>
</dbReference>
<dbReference type="CDD" id="cd03224">
    <property type="entry name" value="ABC_TM1139_LivF_branched"/>
    <property type="match status" value="1"/>
</dbReference>
<dbReference type="GO" id="GO:0005524">
    <property type="term" value="F:ATP binding"/>
    <property type="evidence" value="ECO:0007669"/>
    <property type="project" value="UniProtKB-KW"/>
</dbReference>
<dbReference type="Pfam" id="PF00005">
    <property type="entry name" value="ABC_tran"/>
    <property type="match status" value="1"/>
</dbReference>
<dbReference type="GO" id="GO:0016887">
    <property type="term" value="F:ATP hydrolysis activity"/>
    <property type="evidence" value="ECO:0007669"/>
    <property type="project" value="InterPro"/>
</dbReference>
<accession>A0A512N992</accession>
<name>A0A512N992_9HYPH</name>
<dbReference type="InterPro" id="IPR052156">
    <property type="entry name" value="BCAA_Transport_ATP-bd_LivF"/>
</dbReference>
<dbReference type="GO" id="GO:0015807">
    <property type="term" value="P:L-amino acid transport"/>
    <property type="evidence" value="ECO:0007669"/>
    <property type="project" value="TreeGrafter"/>
</dbReference>
<keyword evidence="5" id="KW-0029">Amino-acid transport</keyword>
<evidence type="ECO:0000313" key="8">
    <source>
        <dbReference type="Proteomes" id="UP000321058"/>
    </source>
</evidence>
<dbReference type="SUPFAM" id="SSF52540">
    <property type="entry name" value="P-loop containing nucleoside triphosphate hydrolases"/>
    <property type="match status" value="1"/>
</dbReference>
<dbReference type="OrthoDB" id="9776369at2"/>
<comment type="caution">
    <text evidence="7">The sequence shown here is derived from an EMBL/GenBank/DDBJ whole genome shotgun (WGS) entry which is preliminary data.</text>
</comment>
<dbReference type="Proteomes" id="UP000321058">
    <property type="component" value="Unassembled WGS sequence"/>
</dbReference>
<sequence>MLEVKDLSVRYGSVEALHDVSIKVETGGLVAILGANGAGKSTLLRTISGIVKAASGNVALDGTAITGLRPEEIVRRGIAHVPEGRGILPDFTVRENLMIGAYVRRGQDVSPDYRRVMGMFPAIERRERKLGYTLSGGEQQMLAIGRALMAAPQVLLADELSLGLAPIIVRQVFATLDQVRRTGVTVLVVEQNARLAMKFADYLYVLKYGRVVMEGPRETFAKSTDLVDAYLGA</sequence>
<comment type="similarity">
    <text evidence="1">Belongs to the ABC transporter superfamily.</text>
</comment>